<sequence>MEVSPSRFYFLSVRAPFLRSSAAVAQDYLYPNHENFVCCLIIEFFIIKKPLQIQIWFWIFQTLSTCVQIPNDCRSWPTVMTMALKSLNKLPFVLGTIPSERKR</sequence>
<organism evidence="1 2">
    <name type="scientific">Flemingia macrophylla</name>
    <dbReference type="NCBI Taxonomy" id="520843"/>
    <lineage>
        <taxon>Eukaryota</taxon>
        <taxon>Viridiplantae</taxon>
        <taxon>Streptophyta</taxon>
        <taxon>Embryophyta</taxon>
        <taxon>Tracheophyta</taxon>
        <taxon>Spermatophyta</taxon>
        <taxon>Magnoliopsida</taxon>
        <taxon>eudicotyledons</taxon>
        <taxon>Gunneridae</taxon>
        <taxon>Pentapetalae</taxon>
        <taxon>rosids</taxon>
        <taxon>fabids</taxon>
        <taxon>Fabales</taxon>
        <taxon>Fabaceae</taxon>
        <taxon>Papilionoideae</taxon>
        <taxon>50 kb inversion clade</taxon>
        <taxon>NPAAA clade</taxon>
        <taxon>indigoferoid/millettioid clade</taxon>
        <taxon>Phaseoleae</taxon>
        <taxon>Flemingia</taxon>
    </lineage>
</organism>
<dbReference type="AlphaFoldDB" id="A0ABD1MRU1"/>
<keyword evidence="2" id="KW-1185">Reference proteome</keyword>
<proteinExistence type="predicted"/>
<gene>
    <name evidence="1" type="ORF">Fmac_012979</name>
</gene>
<accession>A0ABD1MRU1</accession>
<dbReference type="EMBL" id="JBGMDY010000004">
    <property type="protein sequence ID" value="KAL2338533.1"/>
    <property type="molecule type" value="Genomic_DNA"/>
</dbReference>
<evidence type="ECO:0000313" key="1">
    <source>
        <dbReference type="EMBL" id="KAL2338533.1"/>
    </source>
</evidence>
<dbReference type="Proteomes" id="UP001603857">
    <property type="component" value="Unassembled WGS sequence"/>
</dbReference>
<comment type="caution">
    <text evidence="1">The sequence shown here is derived from an EMBL/GenBank/DDBJ whole genome shotgun (WGS) entry which is preliminary data.</text>
</comment>
<reference evidence="1 2" key="1">
    <citation type="submission" date="2024-08" db="EMBL/GenBank/DDBJ databases">
        <title>Insights into the chromosomal genome structure of Flemingia macrophylla.</title>
        <authorList>
            <person name="Ding Y."/>
            <person name="Zhao Y."/>
            <person name="Bi W."/>
            <person name="Wu M."/>
            <person name="Zhao G."/>
            <person name="Gong Y."/>
            <person name="Li W."/>
            <person name="Zhang P."/>
        </authorList>
    </citation>
    <scope>NUCLEOTIDE SEQUENCE [LARGE SCALE GENOMIC DNA]</scope>
    <source>
        <strain evidence="1">DYQJB</strain>
        <tissue evidence="1">Leaf</tissue>
    </source>
</reference>
<name>A0ABD1MRU1_9FABA</name>
<protein>
    <submittedName>
        <fullName evidence="1">Uncharacterized protein</fullName>
    </submittedName>
</protein>
<evidence type="ECO:0000313" key="2">
    <source>
        <dbReference type="Proteomes" id="UP001603857"/>
    </source>
</evidence>